<comment type="similarity">
    <text evidence="1">Belongs to the carbohydrate kinase pfkB family.</text>
</comment>
<keyword evidence="9" id="KW-1185">Reference proteome</keyword>
<proteinExistence type="inferred from homology"/>
<dbReference type="InterPro" id="IPR029056">
    <property type="entry name" value="Ribokinase-like"/>
</dbReference>
<evidence type="ECO:0000256" key="1">
    <source>
        <dbReference type="ARBA" id="ARBA00005380"/>
    </source>
</evidence>
<dbReference type="InterPro" id="IPR011611">
    <property type="entry name" value="PfkB_dom"/>
</dbReference>
<dbReference type="PANTHER" id="PTHR46566:SF1">
    <property type="entry name" value="1-PHOSPHOFRUCTOKINASE"/>
    <property type="match status" value="1"/>
</dbReference>
<dbReference type="Proteomes" id="UP001549106">
    <property type="component" value="Unassembled WGS sequence"/>
</dbReference>
<keyword evidence="5 6" id="KW-0067">ATP-binding</keyword>
<comment type="similarity">
    <text evidence="6">Belongs to the carbohydrate kinase PfkB family. LacC subfamily.</text>
</comment>
<dbReference type="Pfam" id="PF00294">
    <property type="entry name" value="PfkB"/>
    <property type="match status" value="1"/>
</dbReference>
<evidence type="ECO:0000313" key="8">
    <source>
        <dbReference type="EMBL" id="MET3750298.1"/>
    </source>
</evidence>
<dbReference type="RefSeq" id="WP_147600096.1">
    <property type="nucleotide sequence ID" value="NZ_BAABXN010000001.1"/>
</dbReference>
<protein>
    <recommendedName>
        <fullName evidence="6">Tagatose-6-phosphate kinase</fullName>
        <ecNumber evidence="6">2.7.1.144</ecNumber>
    </recommendedName>
</protein>
<keyword evidence="4" id="KW-0418">Kinase</keyword>
<dbReference type="Gene3D" id="3.40.1190.20">
    <property type="match status" value="1"/>
</dbReference>
<evidence type="ECO:0000313" key="9">
    <source>
        <dbReference type="Proteomes" id="UP001549106"/>
    </source>
</evidence>
<evidence type="ECO:0000256" key="5">
    <source>
        <dbReference type="ARBA" id="ARBA00022840"/>
    </source>
</evidence>
<dbReference type="PANTHER" id="PTHR46566">
    <property type="entry name" value="1-PHOSPHOFRUCTOKINASE-RELATED"/>
    <property type="match status" value="1"/>
</dbReference>
<comment type="pathway">
    <text evidence="6">Carbohydrate metabolism; D-tagatose 6-phosphate degradation; D-glyceraldehyde 3-phosphate and glycerone phosphate from D-tagatose 6-phosphate: step 1/2.</text>
</comment>
<dbReference type="CDD" id="cd01164">
    <property type="entry name" value="FruK_PfkB_like"/>
    <property type="match status" value="1"/>
</dbReference>
<dbReference type="InterPro" id="IPR017583">
    <property type="entry name" value="Tagatose/fructose_Pkinase"/>
</dbReference>
<dbReference type="SUPFAM" id="SSF53613">
    <property type="entry name" value="Ribokinase-like"/>
    <property type="match status" value="1"/>
</dbReference>
<dbReference type="EC" id="2.7.1.144" evidence="6"/>
<keyword evidence="2 6" id="KW-0808">Transferase</keyword>
<evidence type="ECO:0000256" key="2">
    <source>
        <dbReference type="ARBA" id="ARBA00022679"/>
    </source>
</evidence>
<evidence type="ECO:0000256" key="3">
    <source>
        <dbReference type="ARBA" id="ARBA00022741"/>
    </source>
</evidence>
<sequence length="310" mass="33751">MICTVTFNPSLDYIVDVEDFKLGLTNRTSSELILPGGKGINVSIVLRNLGICNRALGFTAGFTGDEIIRRLQEMGVESDFIRIERGISRINLKLKSIDGTEINGAGPDISPERVEELMEKLDSLKEGDVLFLAGSIPASMPDDMYERIMKRLEGRGVMTVVDATKDLLVKVLKYHPFLVKPNNHELGEIFGVELKTREDVVPYGKKLQEMGAENVLISMAGEGAVLIAANGQVYKKPVPTGTLVNGVGAGDSMVAGFMAGWMEKRDYRHAFYMGIAAGSASAFSENLATGKEVEAVYRQVAGQKQEGENI</sequence>
<dbReference type="PIRSF" id="PIRSF000535">
    <property type="entry name" value="1PFK/6PFK/LacC"/>
    <property type="match status" value="1"/>
</dbReference>
<comment type="catalytic activity">
    <reaction evidence="6">
        <text>D-tagatofuranose 6-phosphate + ATP = D-tagatofuranose 1,6-bisphosphate + ADP + H(+)</text>
        <dbReference type="Rhea" id="RHEA:12420"/>
        <dbReference type="ChEBI" id="CHEBI:15378"/>
        <dbReference type="ChEBI" id="CHEBI:30616"/>
        <dbReference type="ChEBI" id="CHEBI:58694"/>
        <dbReference type="ChEBI" id="CHEBI:58695"/>
        <dbReference type="ChEBI" id="CHEBI:456216"/>
        <dbReference type="EC" id="2.7.1.144"/>
    </reaction>
</comment>
<comment type="caution">
    <text evidence="8">The sequence shown here is derived from an EMBL/GenBank/DDBJ whole genome shotgun (WGS) entry which is preliminary data.</text>
</comment>
<dbReference type="GO" id="GO:0008662">
    <property type="term" value="F:1-phosphofructokinase activity"/>
    <property type="evidence" value="ECO:0007669"/>
    <property type="project" value="UniProtKB-EC"/>
</dbReference>
<name>A0ABV2M4D5_9FIRM</name>
<gene>
    <name evidence="8" type="ORF">ABID24_001544</name>
</gene>
<evidence type="ECO:0000259" key="7">
    <source>
        <dbReference type="Pfam" id="PF00294"/>
    </source>
</evidence>
<dbReference type="NCBIfam" id="TIGR03168">
    <property type="entry name" value="1-PFK"/>
    <property type="match status" value="1"/>
</dbReference>
<evidence type="ECO:0000256" key="4">
    <source>
        <dbReference type="ARBA" id="ARBA00022777"/>
    </source>
</evidence>
<dbReference type="InterPro" id="IPR022463">
    <property type="entry name" value="1-PFruKinase"/>
</dbReference>
<dbReference type="NCBIfam" id="TIGR03828">
    <property type="entry name" value="pfkB"/>
    <property type="match status" value="1"/>
</dbReference>
<evidence type="ECO:0000256" key="6">
    <source>
        <dbReference type="PIRNR" id="PIRNR000535"/>
    </source>
</evidence>
<reference evidence="8 9" key="1">
    <citation type="submission" date="2024-06" db="EMBL/GenBank/DDBJ databases">
        <title>Genomic Encyclopedia of Type Strains, Phase IV (KMG-IV): sequencing the most valuable type-strain genomes for metagenomic binning, comparative biology and taxonomic classification.</title>
        <authorList>
            <person name="Goeker M."/>
        </authorList>
    </citation>
    <scope>NUCLEOTIDE SEQUENCE [LARGE SCALE GENOMIC DNA]</scope>
    <source>
        <strain evidence="8 9">DSM 29492</strain>
    </source>
</reference>
<organism evidence="8 9">
    <name type="scientific">Blautia caecimuris</name>
    <dbReference type="NCBI Taxonomy" id="1796615"/>
    <lineage>
        <taxon>Bacteria</taxon>
        <taxon>Bacillati</taxon>
        <taxon>Bacillota</taxon>
        <taxon>Clostridia</taxon>
        <taxon>Lachnospirales</taxon>
        <taxon>Lachnospiraceae</taxon>
        <taxon>Blautia</taxon>
    </lineage>
</organism>
<keyword evidence="6" id="KW-0423">Lactose metabolism</keyword>
<keyword evidence="3 6" id="KW-0547">Nucleotide-binding</keyword>
<dbReference type="EMBL" id="JBEPMJ010000009">
    <property type="protein sequence ID" value="MET3750298.1"/>
    <property type="molecule type" value="Genomic_DNA"/>
</dbReference>
<accession>A0ABV2M4D5</accession>
<feature type="domain" description="Carbohydrate kinase PfkB" evidence="7">
    <location>
        <begin position="8"/>
        <end position="289"/>
    </location>
</feature>